<feature type="signal peptide" evidence="1">
    <location>
        <begin position="1"/>
        <end position="20"/>
    </location>
</feature>
<dbReference type="SUPFAM" id="SSF49452">
    <property type="entry name" value="Starch-binding domain-like"/>
    <property type="match status" value="1"/>
</dbReference>
<dbReference type="InterPro" id="IPR013784">
    <property type="entry name" value="Carb-bd-like_fold"/>
</dbReference>
<evidence type="ECO:0000313" key="3">
    <source>
        <dbReference type="EMBL" id="NDK54873.1"/>
    </source>
</evidence>
<evidence type="ECO:0000313" key="4">
    <source>
        <dbReference type="Proteomes" id="UP000478546"/>
    </source>
</evidence>
<evidence type="ECO:0000256" key="1">
    <source>
        <dbReference type="SAM" id="SignalP"/>
    </source>
</evidence>
<dbReference type="RefSeq" id="WP_162344926.1">
    <property type="nucleotide sequence ID" value="NZ_JAAEAA010000003.1"/>
</dbReference>
<accession>A0A6B2GY03</accession>
<protein>
    <submittedName>
        <fullName evidence="3">DUF4382 domain-containing protein</fullName>
    </submittedName>
</protein>
<keyword evidence="1" id="KW-0732">Signal</keyword>
<dbReference type="PROSITE" id="PS51257">
    <property type="entry name" value="PROKAR_LIPOPROTEIN"/>
    <property type="match status" value="1"/>
</dbReference>
<proteinExistence type="predicted"/>
<gene>
    <name evidence="3" type="ORF">GWO68_02985</name>
</gene>
<feature type="chain" id="PRO_5025489975" evidence="1">
    <location>
        <begin position="21"/>
        <end position="265"/>
    </location>
</feature>
<dbReference type="AlphaFoldDB" id="A0A6B2GY03"/>
<dbReference type="InterPro" id="IPR025491">
    <property type="entry name" value="DUF4382"/>
</dbReference>
<dbReference type="Proteomes" id="UP000478546">
    <property type="component" value="Unassembled WGS sequence"/>
</dbReference>
<organism evidence="3 4">
    <name type="scientific">Pontibacter fetidus</name>
    <dbReference type="NCBI Taxonomy" id="2700082"/>
    <lineage>
        <taxon>Bacteria</taxon>
        <taxon>Pseudomonadati</taxon>
        <taxon>Bacteroidota</taxon>
        <taxon>Cytophagia</taxon>
        <taxon>Cytophagales</taxon>
        <taxon>Hymenobacteraceae</taxon>
        <taxon>Pontibacter</taxon>
    </lineage>
</organism>
<feature type="domain" description="DUF4382" evidence="2">
    <location>
        <begin position="32"/>
        <end position="174"/>
    </location>
</feature>
<reference evidence="3 4" key="1">
    <citation type="submission" date="2020-01" db="EMBL/GenBank/DDBJ databases">
        <authorList>
            <person name="Kim M.K."/>
        </authorList>
    </citation>
    <scope>NUCLEOTIDE SEQUENCE [LARGE SCALE GENOMIC DNA]</scope>
    <source>
        <strain evidence="3 4">BT213</strain>
    </source>
</reference>
<dbReference type="EMBL" id="JAAEAA010000003">
    <property type="protein sequence ID" value="NDK54873.1"/>
    <property type="molecule type" value="Genomic_DNA"/>
</dbReference>
<dbReference type="Gene3D" id="2.60.40.1120">
    <property type="entry name" value="Carboxypeptidase-like, regulatory domain"/>
    <property type="match status" value="1"/>
</dbReference>
<comment type="caution">
    <text evidence="3">The sequence shown here is derived from an EMBL/GenBank/DDBJ whole genome shotgun (WGS) entry which is preliminary data.</text>
</comment>
<dbReference type="GO" id="GO:0030246">
    <property type="term" value="F:carbohydrate binding"/>
    <property type="evidence" value="ECO:0007669"/>
    <property type="project" value="InterPro"/>
</dbReference>
<keyword evidence="4" id="KW-1185">Reference proteome</keyword>
<name>A0A6B2GY03_9BACT</name>
<evidence type="ECO:0000259" key="2">
    <source>
        <dbReference type="Pfam" id="PF14321"/>
    </source>
</evidence>
<sequence>MKRKLIIPFLLGALTFGFSSCDSDSDTDGSGTSKLQVRMTDAPGDYEEVNVEVVSVQVNRENTDGEEGWITLDEIHPGIYNLLDFANGKDTLLASAELPAGSISQIRLILGDENTVKLKSGEVIDLKTPSGQTSGVKLSVNATLEEDVTYVMLLDFDAAKSVVAKGNGGYNLKPVIRVISQAVAGGIKGKVAPAEYKPGIYVISSANDTLGGFANEAGDFMIKGVPAGSYTVKFYTEAAAHDTTLTDIVVSQDAIKDLGTVQLPE</sequence>
<dbReference type="Pfam" id="PF14321">
    <property type="entry name" value="DUF4382"/>
    <property type="match status" value="1"/>
</dbReference>